<sequence length="224" mass="24517">MKKLIFCLVAFLAIELSSCNKKDDPTTGFSEEIQKIVPDEILKDVRAKGMVINEGKVPPNIEGNYVVTPFELLSPFGDDDPYEKGLIIDDYYYKFSGQSSDKKKVVINYGNGSGDQGSGIGSFVSGNGNSFTIFSETSGVESGIQYVSLQMFSGELTANKEIKNFQIALYLKEKNDPSGILMPLNAGRIWIDGDKISERTSTYYGMLRPATRLSNKGGLVGTSK</sequence>
<dbReference type="EMBL" id="JBHULC010000008">
    <property type="protein sequence ID" value="MFD2521024.1"/>
    <property type="molecule type" value="Genomic_DNA"/>
</dbReference>
<evidence type="ECO:0000313" key="1">
    <source>
        <dbReference type="EMBL" id="MFD2521024.1"/>
    </source>
</evidence>
<name>A0ABW5J4S4_9BACT</name>
<reference evidence="2" key="1">
    <citation type="journal article" date="2019" name="Int. J. Syst. Evol. Microbiol.">
        <title>The Global Catalogue of Microorganisms (GCM) 10K type strain sequencing project: providing services to taxonomists for standard genome sequencing and annotation.</title>
        <authorList>
            <consortium name="The Broad Institute Genomics Platform"/>
            <consortium name="The Broad Institute Genome Sequencing Center for Infectious Disease"/>
            <person name="Wu L."/>
            <person name="Ma J."/>
        </authorList>
    </citation>
    <scope>NUCLEOTIDE SEQUENCE [LARGE SCALE GENOMIC DNA]</scope>
    <source>
        <strain evidence="2">KCTC 52344</strain>
    </source>
</reference>
<keyword evidence="2" id="KW-1185">Reference proteome</keyword>
<dbReference type="RefSeq" id="WP_340234939.1">
    <property type="nucleotide sequence ID" value="NZ_JBBEWC010000003.1"/>
</dbReference>
<comment type="caution">
    <text evidence="1">The sequence shown here is derived from an EMBL/GenBank/DDBJ whole genome shotgun (WGS) entry which is preliminary data.</text>
</comment>
<evidence type="ECO:0000313" key="2">
    <source>
        <dbReference type="Proteomes" id="UP001597510"/>
    </source>
</evidence>
<protein>
    <recommendedName>
        <fullName evidence="3">Lipoprotein</fullName>
    </recommendedName>
</protein>
<gene>
    <name evidence="1" type="ORF">ACFSR2_09030</name>
</gene>
<dbReference type="Proteomes" id="UP001597510">
    <property type="component" value="Unassembled WGS sequence"/>
</dbReference>
<organism evidence="1 2">
    <name type="scientific">Emticicia soli</name>
    <dbReference type="NCBI Taxonomy" id="2027878"/>
    <lineage>
        <taxon>Bacteria</taxon>
        <taxon>Pseudomonadati</taxon>
        <taxon>Bacteroidota</taxon>
        <taxon>Cytophagia</taxon>
        <taxon>Cytophagales</taxon>
        <taxon>Leadbetterellaceae</taxon>
        <taxon>Emticicia</taxon>
    </lineage>
</organism>
<accession>A0ABW5J4S4</accession>
<proteinExistence type="predicted"/>
<evidence type="ECO:0008006" key="3">
    <source>
        <dbReference type="Google" id="ProtNLM"/>
    </source>
</evidence>